<organism evidence="8 9">
    <name type="scientific">Brachybacterium kimchii</name>
    <dbReference type="NCBI Taxonomy" id="2942909"/>
    <lineage>
        <taxon>Bacteria</taxon>
        <taxon>Bacillati</taxon>
        <taxon>Actinomycetota</taxon>
        <taxon>Actinomycetes</taxon>
        <taxon>Micrococcales</taxon>
        <taxon>Dermabacteraceae</taxon>
        <taxon>Brachybacterium</taxon>
    </lineage>
</organism>
<evidence type="ECO:0000256" key="5">
    <source>
        <dbReference type="SAM" id="Coils"/>
    </source>
</evidence>
<dbReference type="Proteomes" id="UP001055868">
    <property type="component" value="Chromosome"/>
</dbReference>
<dbReference type="Gene3D" id="3.40.50.1980">
    <property type="entry name" value="Nitrogenase molybdenum iron protein domain"/>
    <property type="match status" value="2"/>
</dbReference>
<sequence>MSSSFRARPRRLAAAASALAAGALTLALGACGTTDVSSSSADSAASDGGSAAAAISKDCAQDTTATLDDPVSITDGVGRTVELEKPAQRVVVLEWQQVEDALSLCVQPVGVSEPDGFRTWDSAETLPEGVEDVGTRGEPDLDTVLSLDPDLVVVEAFSKDDEIIGQLEKTGVPVLATLGADPDDPIGNMKSVFSMIGEATGRSERADAVLEELDENLAAAKKEVQDADLETNEFLFFDGWVEGGNLTIRPYTDGALFTELGKELGLTPAWDDDLEEAYGTGGVSEEYGLTQTDVEGLTAVGDANLFYANDEGTGEGSYIDEMHKNDIWSSLPAVKAGRAHAFPPRIWGAGGPRSNEQAIDAFVDGITQG</sequence>
<dbReference type="PROSITE" id="PS51257">
    <property type="entry name" value="PROKAR_LIPOPROTEIN"/>
    <property type="match status" value="1"/>
</dbReference>
<gene>
    <name evidence="8" type="ORF">M4486_14800</name>
</gene>
<evidence type="ECO:0000259" key="7">
    <source>
        <dbReference type="PROSITE" id="PS50983"/>
    </source>
</evidence>
<dbReference type="Pfam" id="PF01497">
    <property type="entry name" value="Peripla_BP_2"/>
    <property type="match status" value="1"/>
</dbReference>
<evidence type="ECO:0000256" key="3">
    <source>
        <dbReference type="ARBA" id="ARBA00022448"/>
    </source>
</evidence>
<dbReference type="PROSITE" id="PS50983">
    <property type="entry name" value="FE_B12_PBP"/>
    <property type="match status" value="1"/>
</dbReference>
<dbReference type="RefSeq" id="WP_249478018.1">
    <property type="nucleotide sequence ID" value="NZ_CP097218.1"/>
</dbReference>
<feature type="chain" id="PRO_5046329048" evidence="6">
    <location>
        <begin position="30"/>
        <end position="369"/>
    </location>
</feature>
<evidence type="ECO:0000256" key="4">
    <source>
        <dbReference type="ARBA" id="ARBA00022729"/>
    </source>
</evidence>
<feature type="domain" description="Fe/B12 periplasmic-binding" evidence="7">
    <location>
        <begin position="89"/>
        <end position="369"/>
    </location>
</feature>
<evidence type="ECO:0000313" key="9">
    <source>
        <dbReference type="Proteomes" id="UP001055868"/>
    </source>
</evidence>
<evidence type="ECO:0000313" key="8">
    <source>
        <dbReference type="EMBL" id="UQN28882.1"/>
    </source>
</evidence>
<feature type="signal peptide" evidence="6">
    <location>
        <begin position="1"/>
        <end position="29"/>
    </location>
</feature>
<dbReference type="CDD" id="cd01146">
    <property type="entry name" value="FhuD"/>
    <property type="match status" value="1"/>
</dbReference>
<evidence type="ECO:0000256" key="1">
    <source>
        <dbReference type="ARBA" id="ARBA00004196"/>
    </source>
</evidence>
<dbReference type="PANTHER" id="PTHR30532:SF1">
    <property type="entry name" value="IRON(3+)-HYDROXAMATE-BINDING PROTEIN FHUD"/>
    <property type="match status" value="1"/>
</dbReference>
<keyword evidence="4 6" id="KW-0732">Signal</keyword>
<keyword evidence="5" id="KW-0175">Coiled coil</keyword>
<evidence type="ECO:0000256" key="2">
    <source>
        <dbReference type="ARBA" id="ARBA00008814"/>
    </source>
</evidence>
<feature type="coiled-coil region" evidence="5">
    <location>
        <begin position="203"/>
        <end position="230"/>
    </location>
</feature>
<dbReference type="SUPFAM" id="SSF53807">
    <property type="entry name" value="Helical backbone' metal receptor"/>
    <property type="match status" value="1"/>
</dbReference>
<evidence type="ECO:0000256" key="6">
    <source>
        <dbReference type="SAM" id="SignalP"/>
    </source>
</evidence>
<accession>A0ABY4N518</accession>
<protein>
    <submittedName>
        <fullName evidence="8">Iron-siderophore ABC transporter substrate-binding protein</fullName>
    </submittedName>
</protein>
<reference evidence="8" key="1">
    <citation type="submission" date="2022-05" db="EMBL/GenBank/DDBJ databases">
        <title>Genomic analysis of Brachybacterium sp. CBA3104.</title>
        <authorList>
            <person name="Roh S.W."/>
            <person name="Kim Y.B."/>
            <person name="Kim Y."/>
        </authorList>
    </citation>
    <scope>NUCLEOTIDE SEQUENCE</scope>
    <source>
        <strain evidence="8">CBA3104</strain>
    </source>
</reference>
<keyword evidence="3" id="KW-0813">Transport</keyword>
<dbReference type="InterPro" id="IPR002491">
    <property type="entry name" value="ABC_transptr_periplasmic_BD"/>
</dbReference>
<comment type="subcellular location">
    <subcellularLocation>
        <location evidence="1">Cell envelope</location>
    </subcellularLocation>
</comment>
<dbReference type="EMBL" id="CP097218">
    <property type="protein sequence ID" value="UQN28882.1"/>
    <property type="molecule type" value="Genomic_DNA"/>
</dbReference>
<name>A0ABY4N518_9MICO</name>
<dbReference type="PANTHER" id="PTHR30532">
    <property type="entry name" value="IRON III DICITRATE-BINDING PERIPLASMIC PROTEIN"/>
    <property type="match status" value="1"/>
</dbReference>
<comment type="similarity">
    <text evidence="2">Belongs to the bacterial solute-binding protein 8 family.</text>
</comment>
<proteinExistence type="inferred from homology"/>
<keyword evidence="9" id="KW-1185">Reference proteome</keyword>
<dbReference type="InterPro" id="IPR051313">
    <property type="entry name" value="Bact_iron-sidero_bind"/>
</dbReference>